<dbReference type="EMBL" id="JANPWB010000009">
    <property type="protein sequence ID" value="KAJ1157441.1"/>
    <property type="molecule type" value="Genomic_DNA"/>
</dbReference>
<evidence type="ECO:0000313" key="2">
    <source>
        <dbReference type="Proteomes" id="UP001066276"/>
    </source>
</evidence>
<keyword evidence="2" id="KW-1185">Reference proteome</keyword>
<sequence length="79" mass="8657">MAEGPLRLKKIMEHFLTAATEDKENVHKAITNQAEKLDSVARSQDKAIEKLADVLGQQQGHTALLSVVLQKYVEGGDSI</sequence>
<organism evidence="1 2">
    <name type="scientific">Pleurodeles waltl</name>
    <name type="common">Iberian ribbed newt</name>
    <dbReference type="NCBI Taxonomy" id="8319"/>
    <lineage>
        <taxon>Eukaryota</taxon>
        <taxon>Metazoa</taxon>
        <taxon>Chordata</taxon>
        <taxon>Craniata</taxon>
        <taxon>Vertebrata</taxon>
        <taxon>Euteleostomi</taxon>
        <taxon>Amphibia</taxon>
        <taxon>Batrachia</taxon>
        <taxon>Caudata</taxon>
        <taxon>Salamandroidea</taxon>
        <taxon>Salamandridae</taxon>
        <taxon>Pleurodelinae</taxon>
        <taxon>Pleurodeles</taxon>
    </lineage>
</organism>
<comment type="caution">
    <text evidence="1">The sequence shown here is derived from an EMBL/GenBank/DDBJ whole genome shotgun (WGS) entry which is preliminary data.</text>
</comment>
<evidence type="ECO:0000313" key="1">
    <source>
        <dbReference type="EMBL" id="KAJ1157441.1"/>
    </source>
</evidence>
<proteinExistence type="predicted"/>
<gene>
    <name evidence="1" type="ORF">NDU88_010153</name>
</gene>
<reference evidence="1" key="1">
    <citation type="journal article" date="2022" name="bioRxiv">
        <title>Sequencing and chromosome-scale assembly of the giantPleurodeles waltlgenome.</title>
        <authorList>
            <person name="Brown T."/>
            <person name="Elewa A."/>
            <person name="Iarovenko S."/>
            <person name="Subramanian E."/>
            <person name="Araus A.J."/>
            <person name="Petzold A."/>
            <person name="Susuki M."/>
            <person name="Suzuki K.-i.T."/>
            <person name="Hayashi T."/>
            <person name="Toyoda A."/>
            <person name="Oliveira C."/>
            <person name="Osipova E."/>
            <person name="Leigh N.D."/>
            <person name="Simon A."/>
            <person name="Yun M.H."/>
        </authorList>
    </citation>
    <scope>NUCLEOTIDE SEQUENCE</scope>
    <source>
        <strain evidence="1">20211129_DDA</strain>
        <tissue evidence="1">Liver</tissue>
    </source>
</reference>
<dbReference type="Proteomes" id="UP001066276">
    <property type="component" value="Chromosome 5"/>
</dbReference>
<accession>A0AAV7RY59</accession>
<protein>
    <submittedName>
        <fullName evidence="1">Uncharacterized protein</fullName>
    </submittedName>
</protein>
<dbReference type="AlphaFoldDB" id="A0AAV7RY59"/>
<name>A0AAV7RY59_PLEWA</name>